<dbReference type="EMBL" id="JAJJMB010003182">
    <property type="protein sequence ID" value="KAI3949167.1"/>
    <property type="molecule type" value="Genomic_DNA"/>
</dbReference>
<sequence>MSLVVDLADWVAMENDEDNEIIDEDNRIIKKCVIGQDEHDRLCKDSNLKGHAFEFDDEFNFFTTDDECDPEEASEASG</sequence>
<keyword evidence="2" id="KW-1185">Reference proteome</keyword>
<evidence type="ECO:0000313" key="1">
    <source>
        <dbReference type="EMBL" id="KAI3949167.1"/>
    </source>
</evidence>
<protein>
    <submittedName>
        <fullName evidence="1">Uncharacterized protein</fullName>
    </submittedName>
</protein>
<gene>
    <name evidence="1" type="ORF">MKW98_026547</name>
</gene>
<dbReference type="AlphaFoldDB" id="A0AAD4TCX9"/>
<comment type="caution">
    <text evidence="1">The sequence shown here is derived from an EMBL/GenBank/DDBJ whole genome shotgun (WGS) entry which is preliminary data.</text>
</comment>
<organism evidence="1 2">
    <name type="scientific">Papaver atlanticum</name>
    <dbReference type="NCBI Taxonomy" id="357466"/>
    <lineage>
        <taxon>Eukaryota</taxon>
        <taxon>Viridiplantae</taxon>
        <taxon>Streptophyta</taxon>
        <taxon>Embryophyta</taxon>
        <taxon>Tracheophyta</taxon>
        <taxon>Spermatophyta</taxon>
        <taxon>Magnoliopsida</taxon>
        <taxon>Ranunculales</taxon>
        <taxon>Papaveraceae</taxon>
        <taxon>Papaveroideae</taxon>
        <taxon>Papaver</taxon>
    </lineage>
</organism>
<dbReference type="Proteomes" id="UP001202328">
    <property type="component" value="Unassembled WGS sequence"/>
</dbReference>
<name>A0AAD4TCX9_9MAGN</name>
<evidence type="ECO:0000313" key="2">
    <source>
        <dbReference type="Proteomes" id="UP001202328"/>
    </source>
</evidence>
<proteinExistence type="predicted"/>
<accession>A0AAD4TCX9</accession>
<reference evidence="1" key="1">
    <citation type="submission" date="2022-04" db="EMBL/GenBank/DDBJ databases">
        <title>A functionally conserved STORR gene fusion in Papaver species that diverged 16.8 million years ago.</title>
        <authorList>
            <person name="Catania T."/>
        </authorList>
    </citation>
    <scope>NUCLEOTIDE SEQUENCE</scope>
    <source>
        <strain evidence="1">S-188037</strain>
    </source>
</reference>